<dbReference type="PANTHER" id="PTHR45913:SF21">
    <property type="entry name" value="DUF4371 DOMAIN-CONTAINING PROTEIN"/>
    <property type="match status" value="1"/>
</dbReference>
<dbReference type="PANTHER" id="PTHR45913">
    <property type="entry name" value="EPM2A-INTERACTING PROTEIN 1"/>
    <property type="match status" value="1"/>
</dbReference>
<dbReference type="AlphaFoldDB" id="A0AAV1G862"/>
<keyword evidence="2" id="KW-1185">Reference proteome</keyword>
<evidence type="ECO:0000313" key="2">
    <source>
        <dbReference type="Proteomes" id="UP001178508"/>
    </source>
</evidence>
<protein>
    <submittedName>
        <fullName evidence="1">General transcription factor II-I repeat domain-containing protein 2A</fullName>
    </submittedName>
</protein>
<sequence>MTQLKNGMLAHFPNLEKMVQGLEDDEVFQPKRYCAHLDKLSTKFSRRFGELDDMGEICAFVSHPFAPIDIEQVAAKMLKVFNLPNDSEIDMEIVEMQNDIELSARARDSNFWGLVSRERFPLLSGCALRLSAYFGSTYLCEMTYSQMKKSDDHLTDCLRLAVSSYEPNFKSLTNSIQSQPSH</sequence>
<gene>
    <name evidence="1" type="ORF">XNOV1_A027679</name>
</gene>
<reference evidence="1" key="1">
    <citation type="submission" date="2023-08" db="EMBL/GenBank/DDBJ databases">
        <authorList>
            <person name="Alioto T."/>
            <person name="Alioto T."/>
            <person name="Gomez Garrido J."/>
        </authorList>
    </citation>
    <scope>NUCLEOTIDE SEQUENCE</scope>
</reference>
<accession>A0AAV1G862</accession>
<proteinExistence type="predicted"/>
<dbReference type="EMBL" id="OY660875">
    <property type="protein sequence ID" value="CAJ1069688.1"/>
    <property type="molecule type" value="Genomic_DNA"/>
</dbReference>
<dbReference type="Proteomes" id="UP001178508">
    <property type="component" value="Chromosome 12"/>
</dbReference>
<name>A0AAV1G862_XYRNO</name>
<evidence type="ECO:0000313" key="1">
    <source>
        <dbReference type="EMBL" id="CAJ1069688.1"/>
    </source>
</evidence>
<organism evidence="1 2">
    <name type="scientific">Xyrichtys novacula</name>
    <name type="common">Pearly razorfish</name>
    <name type="synonym">Hemipteronotus novacula</name>
    <dbReference type="NCBI Taxonomy" id="13765"/>
    <lineage>
        <taxon>Eukaryota</taxon>
        <taxon>Metazoa</taxon>
        <taxon>Chordata</taxon>
        <taxon>Craniata</taxon>
        <taxon>Vertebrata</taxon>
        <taxon>Euteleostomi</taxon>
        <taxon>Actinopterygii</taxon>
        <taxon>Neopterygii</taxon>
        <taxon>Teleostei</taxon>
        <taxon>Neoteleostei</taxon>
        <taxon>Acanthomorphata</taxon>
        <taxon>Eupercaria</taxon>
        <taxon>Labriformes</taxon>
        <taxon>Labridae</taxon>
        <taxon>Xyrichtys</taxon>
    </lineage>
</organism>